<dbReference type="CDD" id="cd03388">
    <property type="entry name" value="PAP2_SPPase1"/>
    <property type="match status" value="1"/>
</dbReference>
<feature type="compositionally biased region" description="Basic and acidic residues" evidence="8">
    <location>
        <begin position="39"/>
        <end position="48"/>
    </location>
</feature>
<dbReference type="Proteomes" id="UP000230750">
    <property type="component" value="Unassembled WGS sequence"/>
</dbReference>
<evidence type="ECO:0000256" key="6">
    <source>
        <dbReference type="ARBA" id="ARBA00023136"/>
    </source>
</evidence>
<comment type="caution">
    <text evidence="11">The sequence shown here is derived from an EMBL/GenBank/DDBJ whole genome shotgun (WGS) entry which is preliminary data.</text>
</comment>
<dbReference type="AlphaFoldDB" id="A0A2G8LMN1"/>
<dbReference type="GO" id="GO:0042392">
    <property type="term" value="F:sphingosine-1-phosphate phosphatase activity"/>
    <property type="evidence" value="ECO:0007669"/>
    <property type="project" value="TreeGrafter"/>
</dbReference>
<feature type="transmembrane region" description="Helical" evidence="9">
    <location>
        <begin position="169"/>
        <end position="186"/>
    </location>
</feature>
<gene>
    <name evidence="11" type="ORF">BSL78_01620</name>
</gene>
<keyword evidence="3" id="KW-0378">Hydrolase</keyword>
<feature type="transmembrane region" description="Helical" evidence="9">
    <location>
        <begin position="378"/>
        <end position="399"/>
    </location>
</feature>
<dbReference type="STRING" id="307972.A0A2G8LMN1"/>
<feature type="transmembrane region" description="Helical" evidence="9">
    <location>
        <begin position="219"/>
        <end position="241"/>
    </location>
</feature>
<sequence length="401" mass="46352">MEDSRLRLNQIVLWLTSPYSVANVQKFFGIRKLKPNEVEKDEDAKETTDDGQFNQSKGKDTTEDHPWRSRLKPAAESHQFHVDYAIDNWFWYALFKFGALLGDDVFYYTFIPFWFFNVNVIVIRKVALIWATVMYVGQTSKEILKWPRPQSPPVVPLEPRYFKEYGMPSTHAMVGVLIPFSILFLTMDKVEYSIPIGFLVAMAWTTLVCLSRLYKGMHYILDVVVGVVLTFALLGMVFPFLDKIDHYLMTDKQAPLLLASAITFLSLTYPSQRGWSSTREDTIVILSVTGSIYTSLWLNNYFQWFPDRYNDDLPSTITWPTLAQWGAMFCREFLGVAITLLVHCIIKPIMLEILSFVYSIEINSETKKYLSVEFPYKYVTYTVVVLVCMLVSPFVFSLVGL</sequence>
<dbReference type="InterPro" id="IPR036938">
    <property type="entry name" value="PAP2/HPO_sf"/>
</dbReference>
<name>A0A2G8LMN1_STIJA</name>
<feature type="region of interest" description="Disordered" evidence="8">
    <location>
        <begin position="39"/>
        <end position="66"/>
    </location>
</feature>
<evidence type="ECO:0000256" key="9">
    <source>
        <dbReference type="SAM" id="Phobius"/>
    </source>
</evidence>
<evidence type="ECO:0000256" key="2">
    <source>
        <dbReference type="ARBA" id="ARBA00022692"/>
    </source>
</evidence>
<dbReference type="GO" id="GO:0005789">
    <property type="term" value="C:endoplasmic reticulum membrane"/>
    <property type="evidence" value="ECO:0007669"/>
    <property type="project" value="UniProtKB-SubCell"/>
</dbReference>
<keyword evidence="4" id="KW-0256">Endoplasmic reticulum</keyword>
<dbReference type="GO" id="GO:0006670">
    <property type="term" value="P:sphingosine metabolic process"/>
    <property type="evidence" value="ECO:0007669"/>
    <property type="project" value="TreeGrafter"/>
</dbReference>
<protein>
    <submittedName>
        <fullName evidence="11">Putative sphingosine-1-phosphate phosphatase 2</fullName>
    </submittedName>
</protein>
<reference evidence="11 12" key="1">
    <citation type="journal article" date="2017" name="PLoS Biol.">
        <title>The sea cucumber genome provides insights into morphological evolution and visceral regeneration.</title>
        <authorList>
            <person name="Zhang X."/>
            <person name="Sun L."/>
            <person name="Yuan J."/>
            <person name="Sun Y."/>
            <person name="Gao Y."/>
            <person name="Zhang L."/>
            <person name="Li S."/>
            <person name="Dai H."/>
            <person name="Hamel J.F."/>
            <person name="Liu C."/>
            <person name="Yu Y."/>
            <person name="Liu S."/>
            <person name="Lin W."/>
            <person name="Guo K."/>
            <person name="Jin S."/>
            <person name="Xu P."/>
            <person name="Storey K.B."/>
            <person name="Huan P."/>
            <person name="Zhang T."/>
            <person name="Zhou Y."/>
            <person name="Zhang J."/>
            <person name="Lin C."/>
            <person name="Li X."/>
            <person name="Xing L."/>
            <person name="Huo D."/>
            <person name="Sun M."/>
            <person name="Wang L."/>
            <person name="Mercier A."/>
            <person name="Li F."/>
            <person name="Yang H."/>
            <person name="Xiang J."/>
        </authorList>
    </citation>
    <scope>NUCLEOTIDE SEQUENCE [LARGE SCALE GENOMIC DNA]</scope>
    <source>
        <strain evidence="11">Shaxun</strain>
        <tissue evidence="11">Muscle</tissue>
    </source>
</reference>
<accession>A0A2G8LMN1</accession>
<dbReference type="OrthoDB" id="301434at2759"/>
<dbReference type="Gene3D" id="1.20.144.10">
    <property type="entry name" value="Phosphatidic acid phosphatase type 2/haloperoxidase"/>
    <property type="match status" value="1"/>
</dbReference>
<evidence type="ECO:0000313" key="12">
    <source>
        <dbReference type="Proteomes" id="UP000230750"/>
    </source>
</evidence>
<keyword evidence="12" id="KW-1185">Reference proteome</keyword>
<dbReference type="PANTHER" id="PTHR14969">
    <property type="entry name" value="SPHINGOSINE-1-PHOSPHATE PHOSPHOHYDROLASE"/>
    <property type="match status" value="1"/>
</dbReference>
<evidence type="ECO:0000256" key="8">
    <source>
        <dbReference type="SAM" id="MobiDB-lite"/>
    </source>
</evidence>
<organism evidence="11 12">
    <name type="scientific">Stichopus japonicus</name>
    <name type="common">Sea cucumber</name>
    <dbReference type="NCBI Taxonomy" id="307972"/>
    <lineage>
        <taxon>Eukaryota</taxon>
        <taxon>Metazoa</taxon>
        <taxon>Echinodermata</taxon>
        <taxon>Eleutherozoa</taxon>
        <taxon>Echinozoa</taxon>
        <taxon>Holothuroidea</taxon>
        <taxon>Aspidochirotacea</taxon>
        <taxon>Aspidochirotida</taxon>
        <taxon>Stichopodidae</taxon>
        <taxon>Apostichopus</taxon>
    </lineage>
</organism>
<feature type="transmembrane region" description="Helical" evidence="9">
    <location>
        <begin position="283"/>
        <end position="302"/>
    </location>
</feature>
<feature type="domain" description="Phosphatidic acid phosphatase type 2/haloperoxidase" evidence="10">
    <location>
        <begin position="123"/>
        <end position="238"/>
    </location>
</feature>
<evidence type="ECO:0000256" key="3">
    <source>
        <dbReference type="ARBA" id="ARBA00022801"/>
    </source>
</evidence>
<comment type="similarity">
    <text evidence="7">Belongs to the type 2 lipid phosphate phosphatase family.</text>
</comment>
<evidence type="ECO:0000259" key="10">
    <source>
        <dbReference type="SMART" id="SM00014"/>
    </source>
</evidence>
<evidence type="ECO:0000256" key="7">
    <source>
        <dbReference type="ARBA" id="ARBA00038324"/>
    </source>
</evidence>
<evidence type="ECO:0000313" key="11">
    <source>
        <dbReference type="EMBL" id="PIK61495.1"/>
    </source>
</evidence>
<proteinExistence type="inferred from homology"/>
<comment type="subcellular location">
    <subcellularLocation>
        <location evidence="1">Endoplasmic reticulum membrane</location>
        <topology evidence="1">Multi-pass membrane protein</topology>
    </subcellularLocation>
</comment>
<feature type="compositionally biased region" description="Basic and acidic residues" evidence="8">
    <location>
        <begin position="57"/>
        <end position="66"/>
    </location>
</feature>
<evidence type="ECO:0000256" key="1">
    <source>
        <dbReference type="ARBA" id="ARBA00004477"/>
    </source>
</evidence>
<dbReference type="SUPFAM" id="SSF48317">
    <property type="entry name" value="Acid phosphatase/Vanadium-dependent haloperoxidase"/>
    <property type="match status" value="1"/>
</dbReference>
<dbReference type="InterPro" id="IPR000326">
    <property type="entry name" value="PAP2/HPO"/>
</dbReference>
<keyword evidence="2 9" id="KW-0812">Transmembrane</keyword>
<keyword evidence="5 9" id="KW-1133">Transmembrane helix</keyword>
<dbReference type="SMART" id="SM00014">
    <property type="entry name" value="acidPPc"/>
    <property type="match status" value="1"/>
</dbReference>
<dbReference type="EMBL" id="MRZV01000031">
    <property type="protein sequence ID" value="PIK61495.1"/>
    <property type="molecule type" value="Genomic_DNA"/>
</dbReference>
<feature type="transmembrane region" description="Helical" evidence="9">
    <location>
        <begin position="192"/>
        <end position="210"/>
    </location>
</feature>
<evidence type="ECO:0000256" key="5">
    <source>
        <dbReference type="ARBA" id="ARBA00022989"/>
    </source>
</evidence>
<dbReference type="Pfam" id="PF01569">
    <property type="entry name" value="PAP2"/>
    <property type="match status" value="1"/>
</dbReference>
<evidence type="ECO:0000256" key="4">
    <source>
        <dbReference type="ARBA" id="ARBA00022824"/>
    </source>
</evidence>
<dbReference type="PANTHER" id="PTHR14969:SF28">
    <property type="entry name" value="DIHYDROSPHINGOSINE 1-PHOSPHATE PHOSPHATASE LCB3-RELATED"/>
    <property type="match status" value="1"/>
</dbReference>
<keyword evidence="6 9" id="KW-0472">Membrane</keyword>
<feature type="transmembrane region" description="Helical" evidence="9">
    <location>
        <begin position="253"/>
        <end position="271"/>
    </location>
</feature>